<dbReference type="Gene3D" id="2.160.20.10">
    <property type="entry name" value="Single-stranded right-handed beta-helix, Pectin lyase-like"/>
    <property type="match status" value="2"/>
</dbReference>
<name>A0A163ZST3_9BRAD</name>
<dbReference type="SMART" id="SM00912">
    <property type="entry name" value="Haemagg_act"/>
    <property type="match status" value="1"/>
</dbReference>
<sequence length="4388" mass="447950">MTIREAAPRRHPAARRSKPGGSSREALLASVSALVLVLATAQEVDARALNGAAAPGNSAAANASVAAQAAAVQAAAAAQRSRDSLNRAASALQSMRQLQGAAAAAARAGASTVPNGVGPGGLKPVTNPLLSAQDQLTGLNTWDGALLPTQSVAADGRVDVNIRQTQSNAILSWESFNVGRDTRLTFDQQGNANWVALNRVVGNDLAPSRILGSIKSDGTVLVINRNGIIFGGSSQINVGSLMASSIDVGPASVISGSNSVPTTISQRNQMFLQYGLLGYAETVQVGREASTFSALQGAVGQGPVEVQKGASITTSRDDGLLLLIAPEVVNSGYLSAPKGQVALASGTMVQLLRASGAADSTNPNIRGLLVGSGSTDPANPGYVWNKSEGLIEAAQGNITLRAGSNGSKLVNTGNDVVNILVPGGAIINDGVLWSTTSVSRNGSIVLSAADIRLSSGSLISIGADSSGETIPQDAVSLANFKPSDIRIGGSTSNIEMQSGALVYAPGGNVTFGAPSGATTPGQNGSQTVATPSIFIDRGAIIDVAGLTDVLIPASRNEVVISPVKGNELRDSSLYRAGFLNGATVYLDPRLSGVRADGVAWIGSPLIDAASYYALVGVSAAELMTKGGNVTLGATAYNGTSTSSAVAIPGSAAASIIVKSGAVINMAGGWVTYEAGKIRSTMLVSSSGRRVSIGNADPNDSYVGIYNGFTVNHARWGIKEVYADTFHSGVRFESEYIEGRDAGTLTLKMAAASFDGMIYGDAFAGDRQRVASKTGSGKSTIYGDKRAVQGATSELPAGGMLFVQADSGGGNIRISHDPAPLPEDFDYGQKVVIGPDGRYVYSPRDPSSILPAARLNTITISDRAISNAGLSEVALYSGGSITVDADAKVALNPGGVFDAFAGRKIGIAGSISAPGGRVMLETYYGIGSIFEPAPVVLGSFDIVVAGSISVAGRWANDFNTSSLDPMGSAWLSGGSISMYVASRDLQLDGPRAAFLRDYGLVDYNGPGTSLTTTDISGSILINAGARLNLAGGGRIDQRGKLTTTAKGGNLSLRSDAGYFQISTDANYDYGRLRVATTGNEYSNPGIVNNPSQINARIVFDPDAIEAHGFGGGGTFTLVTPQIAFGEGTPTTGTVLPLDFFSTAGFATYNITSYKTDLSPSTFDNGKGGYNAILATQTLTVGAGQTLLLAQSVLPSLLNPAQIGALRNLTTGGDLLSVLSPIVPDDAWDSKAVNLNLGGLLELHVAQGGRIIGAAGSTLAIPKLFNEGTIRLPGGTITQQLVLPSLYAGGFNGTQGNEGAVHALSDIFSVGANGLIDPNALNAKGIKAPDGRILTNAEVAGDQFHNYKQAIYLLGLLDADQGVVLAPGSVTDLSGAAILNPRAMRPDRSALTTGRIIAGGTLALLAASQDGTSLFAAQQNSVFAQIKAVGWRMPQTIVARPGSVLDLSGASAAFDQLAGNARLDNRGEYVSTPVWSDAGMLIAANGATLSGATIRAAGGAPQANGGTLVILDPILTQHDPALPVRNVVSADMIREAGFDTLAAIGSVSSLGDATVELGRGFFLQGRPYNSLVAVTSTSADPLLPVIRSGGRLEIDAPYIGILSSFDTISNPNIGTAGAGTVVFNAGQIDISGAVIFDRSVASATLRSSGDIRLTGVQQWQRTYLPTFVPTEYTLAGALAVNGDLSLIAGQVYPTTGSTFTISSTAANGTVTFGRSGSTTPAAPYSAGGNLNVYAANIRQGGVVRVPFGTLTLGSNTPYAKTVSSVTSNFAPATQSVTLLDGSITGVSANGLVIPYGITTDQKEWYFAPTSVEALNGPPLKVMQISGANVAINAGATVDLTGGGDVYAYEFIPGTGGSRDVLDRFNSDQYSGNKGYQYADGRQVYAIVPGLSAPTAVYDPLYSADYANLYSASGIGRGVYLDAAPGLTAGWYTLLPAKYAMLPGGMRVVEQTASGVYRGTGAQTPDGSLYVSGFYGDALADTAQSDIKGFNVQSQAVILQNSRIALTSGDTIARNLAASNGTLTPRLGIDAGRLVLNPLNALSIDVAVSATAAPGGRGSQVDIGGRNFDIVSHLADAPADGAIHVTADSLTRLNAGSLLIGGIRTDNSDGTTSFNITAQTILVANDAAHPLSAAEIVLVVDDQITNPVASRITLADGAALIATGVLTDQRSGNYIIDGRVTTTVVNGRTYYTNPLVTAEGALFRVANGPERLVTRLKDSQTPAVPSASLIVGNIIAKADAVGLDTSGTVSVAGNAVLQAKSISLGAPKIAFTSGAGAVGTVVLTPQLQALLSQGDQLTLHAQSTIGFDDGIYRFTSVNFDAQNLLSLEGGNVAIVAGRLGLGNSTGTAGTAAGGSGVLDVSADEVRFGSGALATTGFGAGVRLTATNGVFSGGTGGVFDVGGANLTITTPYLGDRAVAATATESGSDLTFRSTGAVLVTNAGLASIDASKVSGIPGSALSIEGNGIVVSGTHLRATAGAMTLRSSAGIVLSDAALLETPGYEKVFGDSADAVIRSSPGGTLTLSAEGAAGINLGNATLSVGGGKGNGGKLTLSTPNGTVDLANAVLNGSGGAGFSGGSFALDTKSAIDLVGLNNRVGALGFTGGFQLRTRSGDIVLAAGQTLRSSVVNLTADGGFVTIGGLIDTSGVNGGDVFLYGAHGVNLLASAKLDASASGYAADDTRQARGGNVTLGTDFIPGTAVTQADGSITGMSGAIHVASGASIDVSARRPGDRLVRLLRNGVIYYQYAEGDQGGTVNLRAPVVDNGSGGKTVNVVVDSVASVVGARAIDLEGFKRWDLKAVANSGLYSGVTYYATDTMLPDQTFYKANTIALDVAAGLDTANPDGTPVLVAGLNFLGDNGTGTVVEFVQGFSLSGLDAKLGGLASQSNFQARPGVDLTHSGNIDLNSNWNLGAGVVDVTRAIADQVMAVDPVTGPYVIFGKEAQLLADYTTMTYRVGGRATGAAPILSLRAGGNLHLKGSVTDGFFQFRDQYDPTFQAFANATSNDTTLQLLGGDYSGNFVDWLTYTTDGSPWTNFYNLFFDSFSKTGKGIDELSSGGGGARPQAPNIPFNALGNSAAALSSGAGGVGDALASAVVFPQLPGGQIAASSSYRLTAGAVIGSADPTRVVSTGIGALIVDGAKPTTMTVTNASAPGAFLIEVYDGFYGPVDNPFRVGSMDFDTYLQNLFPGLTGDSVISLPFASVIPSNFQAFINDTLAADPSAHVTIWLAPDQAYGYPEVSISLSLFSQFLQQNPGGFGGGGGGTTTIPLIRQTMIRTGTGNISMAAAGDVDLRGPATPVYLNASGAVTSVPPLDASGTTNPSQQLGGAAVYTAGHIADTTTKLVSGVTINPASYLPTASVFSAPRDYDYGVRGPSETGIGTPGVVMADPVYLDGGGDVNVTAGRDILGRRDLSLAEALRRYGSPTWVGTRDQPWRIGTIGTTTSAAINPQLFREGLGALGGGNILVSAGRDVSTISMVADTSLVTATVTPSPSLATRALLTFGGGNVTINAARDILGGRLDVGSGTALLSAGRNIGNAAAIVTGVHTEGYNLPGDTGPGQIRYVYTTLADQLRVRISDATADLSAGGSIALQGVMALGVASGPSMLGAGSFTAVDNLYGFYSAHSGLSLLANGSITVANKASVGLSGTEGYIDFMTTPGDNIYTAVYPASFSAASIAGDVNVIAGTVKSGNDFVTESNILMVPSAHGQLQLFAGHDIAPTTIAMLDSDPGQLPGLFSTYFNSSPLITGGIRFEFPAVYSSTSDYVLSQQHNRIATHGEDREPIYLYAGNDIGTADQGLTISVPKQARISAGRDITNMMFFGQNLADTDITRIVAGRDITATTKLVQPLLSYSWEYPNLTRVYGAARPALQGNTFILGGPGDLFVEAGRNMGPFLNSSVSVNLVWPSSFSGDTYKATLETYGGGILSVGNQRNPYLPSVGANVNVLFGVGKGADYDGLREAYVVPGSAANALGDYGAKLVDWMRENAGAELLTKYNTTKVSADDAYAVFVTLPELRQRNFLIKEVYFNELAATADPKGPSYLKYSRGYAAVNTLFPASLGYTANGLEGGASDNALVSTGDLDLRLAAIETMYGGDVSIVGPGGRVIAGSVVATSQQAERRAFDGGRLFSGGAPFAAGFPTTSRSIPAGYEGVLALRGGNIYTFTDGDFLLNQSRLFTEQGGDIKMWSSNGDLNAGQGPKTSANFPPIVAHIDQNAVITVDVLGGVTGAGIAALKSTPDAPDADVYLIAPRGKVDAGDAGVRVSGNLSVAALVVVNADNFKVGGTTAGIPIVQAPNVTGLSAASNANTATQQTAVPGQGSGNSQPSVIIVEVLGYGGGDQQSPPRPDPEEERRRNQTQNTTQDPRSRYQIVGGGAATEEEAQRMAEERRVQIGR</sequence>
<dbReference type="RefSeq" id="WP_068732083.1">
    <property type="nucleotide sequence ID" value="NZ_LVYV01000008.1"/>
</dbReference>
<evidence type="ECO:0000259" key="2">
    <source>
        <dbReference type="SMART" id="SM00912"/>
    </source>
</evidence>
<dbReference type="InterPro" id="IPR021026">
    <property type="entry name" value="Filamn_hemagglutn_DUF3739"/>
</dbReference>
<proteinExistence type="predicted"/>
<feature type="compositionally biased region" description="Basic residues" evidence="1">
    <location>
        <begin position="9"/>
        <end position="18"/>
    </location>
</feature>
<dbReference type="InterPro" id="IPR050909">
    <property type="entry name" value="Bact_Autotransporter_VF"/>
</dbReference>
<dbReference type="Proteomes" id="UP000076574">
    <property type="component" value="Unassembled WGS sequence"/>
</dbReference>
<feature type="domain" description="Filamentous haemagglutinin FhaB/tRNA nuclease CdiA-like TPS" evidence="2">
    <location>
        <begin position="133"/>
        <end position="252"/>
    </location>
</feature>
<dbReference type="InterPro" id="IPR008638">
    <property type="entry name" value="FhaB/CdiA-like_TPS"/>
</dbReference>
<dbReference type="Pfam" id="PF05860">
    <property type="entry name" value="TPS"/>
    <property type="match status" value="1"/>
</dbReference>
<feature type="region of interest" description="Disordered" evidence="1">
    <location>
        <begin position="4329"/>
        <end position="4388"/>
    </location>
</feature>
<dbReference type="InterPro" id="IPR011050">
    <property type="entry name" value="Pectin_lyase_fold/virulence"/>
</dbReference>
<feature type="region of interest" description="Disordered" evidence="1">
    <location>
        <begin position="1"/>
        <end position="23"/>
    </location>
</feature>
<dbReference type="SUPFAM" id="SSF51126">
    <property type="entry name" value="Pectin lyase-like"/>
    <property type="match status" value="1"/>
</dbReference>
<accession>A0A163ZST3</accession>
<evidence type="ECO:0000313" key="4">
    <source>
        <dbReference type="Proteomes" id="UP000076574"/>
    </source>
</evidence>
<keyword evidence="4" id="KW-1185">Reference proteome</keyword>
<organism evidence="3 4">
    <name type="scientific">Tardiphaga robiniae</name>
    <dbReference type="NCBI Taxonomy" id="943830"/>
    <lineage>
        <taxon>Bacteria</taxon>
        <taxon>Pseudomonadati</taxon>
        <taxon>Pseudomonadota</taxon>
        <taxon>Alphaproteobacteria</taxon>
        <taxon>Hyphomicrobiales</taxon>
        <taxon>Nitrobacteraceae</taxon>
        <taxon>Tardiphaga</taxon>
    </lineage>
</organism>
<comment type="caution">
    <text evidence="3">The sequence shown here is derived from an EMBL/GenBank/DDBJ whole genome shotgun (WGS) entry which is preliminary data.</text>
</comment>
<dbReference type="OrthoDB" id="1776524at2"/>
<evidence type="ECO:0000313" key="3">
    <source>
        <dbReference type="EMBL" id="KZD23820.1"/>
    </source>
</evidence>
<dbReference type="PANTHER" id="PTHR12338">
    <property type="entry name" value="AUTOTRANSPORTER"/>
    <property type="match status" value="1"/>
</dbReference>
<reference evidence="3 4" key="1">
    <citation type="submission" date="2016-03" db="EMBL/GenBank/DDBJ databases">
        <title>Microsymbionts genomes from the relict species Vavilovia formosa (Stev.) Fed.</title>
        <authorList>
            <person name="Kopat V."/>
            <person name="Chirak E."/>
            <person name="Kimeklis A."/>
            <person name="Andronov E."/>
        </authorList>
    </citation>
    <scope>NUCLEOTIDE SEQUENCE [LARGE SCALE GENOMIC DNA]</scope>
    <source>
        <strain evidence="3 4">Vaf07</strain>
    </source>
</reference>
<protein>
    <recommendedName>
        <fullName evidence="2">Filamentous haemagglutinin FhaB/tRNA nuclease CdiA-like TPS domain-containing protein</fullName>
    </recommendedName>
</protein>
<dbReference type="PANTHER" id="PTHR12338:SF5">
    <property type="entry name" value="ANTIGEN 43-RELATED"/>
    <property type="match status" value="1"/>
</dbReference>
<dbReference type="Pfam" id="PF12545">
    <property type="entry name" value="DUF3739"/>
    <property type="match status" value="1"/>
</dbReference>
<feature type="compositionally biased region" description="Basic and acidic residues" evidence="1">
    <location>
        <begin position="4374"/>
        <end position="4388"/>
    </location>
</feature>
<gene>
    <name evidence="3" type="ORF">A4A58_26130</name>
</gene>
<dbReference type="STRING" id="943830.A4A58_26130"/>
<dbReference type="EMBL" id="LVYV01000008">
    <property type="protein sequence ID" value="KZD23820.1"/>
    <property type="molecule type" value="Genomic_DNA"/>
</dbReference>
<dbReference type="InterPro" id="IPR012334">
    <property type="entry name" value="Pectin_lyas_fold"/>
</dbReference>
<dbReference type="NCBIfam" id="TIGR01901">
    <property type="entry name" value="adhes_NPXG"/>
    <property type="match status" value="1"/>
</dbReference>
<evidence type="ECO:0000256" key="1">
    <source>
        <dbReference type="SAM" id="MobiDB-lite"/>
    </source>
</evidence>